<dbReference type="Proteomes" id="UP000659697">
    <property type="component" value="Unassembled WGS sequence"/>
</dbReference>
<evidence type="ECO:0000313" key="3">
    <source>
        <dbReference type="Proteomes" id="UP000659697"/>
    </source>
</evidence>
<organism evidence="2 3">
    <name type="scientific">Alishewanella longhuensis</name>
    <dbReference type="NCBI Taxonomy" id="1091037"/>
    <lineage>
        <taxon>Bacteria</taxon>
        <taxon>Pseudomonadati</taxon>
        <taxon>Pseudomonadota</taxon>
        <taxon>Gammaproteobacteria</taxon>
        <taxon>Alteromonadales</taxon>
        <taxon>Alteromonadaceae</taxon>
        <taxon>Alishewanella</taxon>
    </lineage>
</organism>
<feature type="chain" id="PRO_5047282055" evidence="1">
    <location>
        <begin position="21"/>
        <end position="115"/>
    </location>
</feature>
<comment type="caution">
    <text evidence="2">The sequence shown here is derived from an EMBL/GenBank/DDBJ whole genome shotgun (WGS) entry which is preliminary data.</text>
</comment>
<proteinExistence type="predicted"/>
<keyword evidence="3" id="KW-1185">Reference proteome</keyword>
<reference evidence="3" key="1">
    <citation type="journal article" date="2019" name="Int. J. Syst. Evol. Microbiol.">
        <title>The Global Catalogue of Microorganisms (GCM) 10K type strain sequencing project: providing services to taxonomists for standard genome sequencing and annotation.</title>
        <authorList>
            <consortium name="The Broad Institute Genomics Platform"/>
            <consortium name="The Broad Institute Genome Sequencing Center for Infectious Disease"/>
            <person name="Wu L."/>
            <person name="Ma J."/>
        </authorList>
    </citation>
    <scope>NUCLEOTIDE SEQUENCE [LARGE SCALE GENOMIC DNA]</scope>
    <source>
        <strain evidence="3">CGMCC 1.7003</strain>
    </source>
</reference>
<dbReference type="EMBL" id="BNAO01000012">
    <property type="protein sequence ID" value="GHG77786.1"/>
    <property type="molecule type" value="Genomic_DNA"/>
</dbReference>
<gene>
    <name evidence="2" type="ORF">GCM10010919_33690</name>
</gene>
<evidence type="ECO:0000313" key="2">
    <source>
        <dbReference type="EMBL" id="GHG77786.1"/>
    </source>
</evidence>
<sequence>MVRKFLLLLVVFTLSFQALSVSLSPVETPRALSFEHAALHFWGQPHTHDADHPEQIHLEFSAEARNHVAHDIHSTAALMQHNLVKDSPVHTMADSRFMQTLPDPFLHRVTPPPRA</sequence>
<keyword evidence="1" id="KW-0732">Signal</keyword>
<name>A0ABQ3L2J4_9ALTE</name>
<accession>A0ABQ3L2J4</accession>
<feature type="signal peptide" evidence="1">
    <location>
        <begin position="1"/>
        <end position="20"/>
    </location>
</feature>
<evidence type="ECO:0000256" key="1">
    <source>
        <dbReference type="SAM" id="SignalP"/>
    </source>
</evidence>
<protein>
    <submittedName>
        <fullName evidence="2">Uncharacterized protein</fullName>
    </submittedName>
</protein>